<dbReference type="Proteomes" id="UP001589703">
    <property type="component" value="Unassembled WGS sequence"/>
</dbReference>
<organism evidence="1 2">
    <name type="scientific">Streptomyces thermocoprophilus</name>
    <dbReference type="NCBI Taxonomy" id="78356"/>
    <lineage>
        <taxon>Bacteria</taxon>
        <taxon>Bacillati</taxon>
        <taxon>Actinomycetota</taxon>
        <taxon>Actinomycetes</taxon>
        <taxon>Kitasatosporales</taxon>
        <taxon>Streptomycetaceae</taxon>
        <taxon>Streptomyces</taxon>
    </lineage>
</organism>
<gene>
    <name evidence="1" type="ORF">ACFFRO_17140</name>
</gene>
<comment type="caution">
    <text evidence="1">The sequence shown here is derived from an EMBL/GenBank/DDBJ whole genome shotgun (WGS) entry which is preliminary data.</text>
</comment>
<dbReference type="RefSeq" id="WP_385859228.1">
    <property type="nucleotide sequence ID" value="NZ_JBHMAR010000019.1"/>
</dbReference>
<evidence type="ECO:0008006" key="3">
    <source>
        <dbReference type="Google" id="ProtNLM"/>
    </source>
</evidence>
<evidence type="ECO:0000313" key="2">
    <source>
        <dbReference type="Proteomes" id="UP001589703"/>
    </source>
</evidence>
<name>A0ABV5VG92_9ACTN</name>
<protein>
    <recommendedName>
        <fullName evidence="3">DUF1513 domain-containing protein</fullName>
    </recommendedName>
</protein>
<sequence length="339" mass="35962">MDRSRTAVGPRTAELLAEDELPGLHARARRGLDVFLIRHGARWLVAGEADRVTVGRIAPDGSRVLASRTTWEGAEGSVSPLPDGGLAVAGATTVRAFDAEGRVRWTYPFQPWPAEDGHGTSCAADATGRCLLAVTTGLLDEDGCPGADLCVALDLRDGSRVAATELQRPPGPARYFFQHSLTAPPRVFLNALTGETCGTWEIALGEGFLRAAPLGDDDGPIAGSALGEATAEPAPDGRRLTLHTPGGAKGIRTDAGDVLPQGLRFLGRHPGFLDDRRLLVAVGRDPDRPSDHHLLLDATTLRPAGELRYPGTECPDPLPLGDGTWLTLHGDVARRWTLN</sequence>
<proteinExistence type="predicted"/>
<evidence type="ECO:0000313" key="1">
    <source>
        <dbReference type="EMBL" id="MFB9736840.1"/>
    </source>
</evidence>
<accession>A0ABV5VG92</accession>
<dbReference type="SUPFAM" id="SSF75011">
    <property type="entry name" value="3-carboxy-cis,cis-mucoante lactonizing enzyme"/>
    <property type="match status" value="1"/>
</dbReference>
<reference evidence="1 2" key="1">
    <citation type="submission" date="2024-09" db="EMBL/GenBank/DDBJ databases">
        <authorList>
            <person name="Sun Q."/>
            <person name="Mori K."/>
        </authorList>
    </citation>
    <scope>NUCLEOTIDE SEQUENCE [LARGE SCALE GENOMIC DNA]</scope>
    <source>
        <strain evidence="1 2">JCM 10918</strain>
    </source>
</reference>
<dbReference type="EMBL" id="JBHMAR010000019">
    <property type="protein sequence ID" value="MFB9736840.1"/>
    <property type="molecule type" value="Genomic_DNA"/>
</dbReference>
<keyword evidence="2" id="KW-1185">Reference proteome</keyword>